<dbReference type="GO" id="GO:0000785">
    <property type="term" value="C:chromatin"/>
    <property type="evidence" value="ECO:0007669"/>
    <property type="project" value="TreeGrafter"/>
</dbReference>
<feature type="region of interest" description="Disordered" evidence="8">
    <location>
        <begin position="1"/>
        <end position="20"/>
    </location>
</feature>
<name>A0AAD9ME14_9PEZI</name>
<dbReference type="Gene3D" id="3.30.160.60">
    <property type="entry name" value="Classic Zinc Finger"/>
    <property type="match status" value="1"/>
</dbReference>
<dbReference type="Pfam" id="PF04082">
    <property type="entry name" value="Fungal_trans"/>
    <property type="match status" value="1"/>
</dbReference>
<dbReference type="AlphaFoldDB" id="A0AAD9ME14"/>
<feature type="domain" description="C2H2-type" evidence="9">
    <location>
        <begin position="73"/>
        <end position="102"/>
    </location>
</feature>
<keyword evidence="2" id="KW-0479">Metal-binding</keyword>
<keyword evidence="6" id="KW-0539">Nucleus</keyword>
<dbReference type="SUPFAM" id="SSF57667">
    <property type="entry name" value="beta-beta-alpha zinc fingers"/>
    <property type="match status" value="1"/>
</dbReference>
<evidence type="ECO:0000256" key="7">
    <source>
        <dbReference type="PROSITE-ProRule" id="PRU00042"/>
    </source>
</evidence>
<dbReference type="InterPro" id="IPR036236">
    <property type="entry name" value="Znf_C2H2_sf"/>
</dbReference>
<proteinExistence type="predicted"/>
<evidence type="ECO:0000256" key="1">
    <source>
        <dbReference type="ARBA" id="ARBA00004123"/>
    </source>
</evidence>
<evidence type="ECO:0000256" key="4">
    <source>
        <dbReference type="ARBA" id="ARBA00022771"/>
    </source>
</evidence>
<evidence type="ECO:0000256" key="2">
    <source>
        <dbReference type="ARBA" id="ARBA00022723"/>
    </source>
</evidence>
<dbReference type="PANTHER" id="PTHR40626:SF30">
    <property type="entry name" value="FINGER DOMAIN PROTEIN, PUTATIVE (AFU_ORTHOLOGUE AFUA_4G13600)-RELATED"/>
    <property type="match status" value="1"/>
</dbReference>
<evidence type="ECO:0000256" key="6">
    <source>
        <dbReference type="ARBA" id="ARBA00023242"/>
    </source>
</evidence>
<organism evidence="10 11">
    <name type="scientific">Phyllachora maydis</name>
    <dbReference type="NCBI Taxonomy" id="1825666"/>
    <lineage>
        <taxon>Eukaryota</taxon>
        <taxon>Fungi</taxon>
        <taxon>Dikarya</taxon>
        <taxon>Ascomycota</taxon>
        <taxon>Pezizomycotina</taxon>
        <taxon>Sordariomycetes</taxon>
        <taxon>Sordariomycetidae</taxon>
        <taxon>Phyllachorales</taxon>
        <taxon>Phyllachoraceae</taxon>
        <taxon>Phyllachora</taxon>
    </lineage>
</organism>
<dbReference type="PROSITE" id="PS50157">
    <property type="entry name" value="ZINC_FINGER_C2H2_2"/>
    <property type="match status" value="1"/>
</dbReference>
<evidence type="ECO:0000259" key="9">
    <source>
        <dbReference type="PROSITE" id="PS50157"/>
    </source>
</evidence>
<sequence length="925" mass="100820">MVATLRIHPNARTRPLPPTLGAAPLKLTPITGRVSRAKKGVPVHTCDICRPHKTFTRAEHLRRHQLSHQMPGFPCNVPGCGRTFHRADLLLRHQQRHEPDVERPSPPAITEVDQRRRSSGSTLQPPTPSSGPGPGSLPRDAGLSIATPQPDTLESTCQTGPAPTSSGAQSVLETRQGGGYVIHPFPQRSRAAQPGSSPSDDASQPPYPSPLPSDALPRWNSMPSAPGDLYSPSPFPPSQAPYLHLDVGMTGYLSHHDQFQGHHPTHCPSSDHTARLGREDNPTLVSIRNPSPPLGTTGPSVGAFIGPVSSLPARIDPACRPKELPMNGLFSEVTMGMSPDGLAAGLGDDMGPIRYGPRDGVTAALAVSLGGGCGLAAARGAMPRYLDVYWDRVHPDYPIVHRPSFQTKEDEVLKCAMAAVATQYMAGPQDRQQGNQLHEFACLETKRTPRWTLQTMQAIILCELFSRFRGRRPVTRPSNRFESVFSRMLYSGPDMPYSGLLLGAEPDRLPSDDQRWRAWLDLEARRRLLTAAFIVDLHTSLFQQQRRVQNFDIHTLPSIPLTGPSAALWEAESAEAWAAQLAADPEAETPTFAPPSGILTPNDMDSRPPFDRAALLCVEMLHLPRNQAGLRHSISPAAVGTDPETDVLELHLPPPQHQQHFQPADDPPQYRCYDNLVAEARIAALFRTPRAAAYLALHHVPLHDLLAVSGDSWVFSQKVLPASSYQRNRRRLKLWADQQHGSATNHPAASGCVGADMMAGMSAARATVYAARAILGFVEREADGSWWSRDMSDYWALYVCALIVWAWNHGARGDRFPHGAGAGAGARAGGGAPHDGEGAAADRDALRWLRLVADVAIERAETEVVQARGWWEADAVVGLVRRRLQRDCVGRWSRLYVEAVRVLERLEESADAGSGRASGGLPNSW</sequence>
<feature type="region of interest" description="Disordered" evidence="8">
    <location>
        <begin position="255"/>
        <end position="277"/>
    </location>
</feature>
<comment type="subcellular location">
    <subcellularLocation>
        <location evidence="1">Nucleus</location>
    </subcellularLocation>
</comment>
<dbReference type="GO" id="GO:0005634">
    <property type="term" value="C:nucleus"/>
    <property type="evidence" value="ECO:0007669"/>
    <property type="project" value="UniProtKB-SubCell"/>
</dbReference>
<accession>A0AAD9ME14</accession>
<dbReference type="EMBL" id="JAQQPM010000003">
    <property type="protein sequence ID" value="KAK2069541.1"/>
    <property type="molecule type" value="Genomic_DNA"/>
</dbReference>
<dbReference type="InterPro" id="IPR051059">
    <property type="entry name" value="VerF-like"/>
</dbReference>
<comment type="caution">
    <text evidence="10">The sequence shown here is derived from an EMBL/GenBank/DDBJ whole genome shotgun (WGS) entry which is preliminary data.</text>
</comment>
<dbReference type="Proteomes" id="UP001217918">
    <property type="component" value="Unassembled WGS sequence"/>
</dbReference>
<keyword evidence="5" id="KW-0862">Zinc</keyword>
<evidence type="ECO:0000256" key="8">
    <source>
        <dbReference type="SAM" id="MobiDB-lite"/>
    </source>
</evidence>
<dbReference type="Pfam" id="PF00096">
    <property type="entry name" value="zf-C2H2"/>
    <property type="match status" value="1"/>
</dbReference>
<keyword evidence="3" id="KW-0677">Repeat</keyword>
<dbReference type="GO" id="GO:0000978">
    <property type="term" value="F:RNA polymerase II cis-regulatory region sequence-specific DNA binding"/>
    <property type="evidence" value="ECO:0007669"/>
    <property type="project" value="InterPro"/>
</dbReference>
<dbReference type="CDD" id="cd12148">
    <property type="entry name" value="fungal_TF_MHR"/>
    <property type="match status" value="1"/>
</dbReference>
<evidence type="ECO:0000256" key="5">
    <source>
        <dbReference type="ARBA" id="ARBA00022833"/>
    </source>
</evidence>
<reference evidence="10" key="1">
    <citation type="journal article" date="2023" name="Mol. Plant Microbe Interact.">
        <title>Elucidating the Obligate Nature and Biological Capacity of an Invasive Fungal Corn Pathogen.</title>
        <authorList>
            <person name="MacCready J.S."/>
            <person name="Roggenkamp E.M."/>
            <person name="Gdanetz K."/>
            <person name="Chilvers M.I."/>
        </authorList>
    </citation>
    <scope>NUCLEOTIDE SEQUENCE</scope>
    <source>
        <strain evidence="10">PM02</strain>
    </source>
</reference>
<keyword evidence="11" id="KW-1185">Reference proteome</keyword>
<feature type="region of interest" description="Disordered" evidence="8">
    <location>
        <begin position="95"/>
        <end position="235"/>
    </location>
</feature>
<dbReference type="GO" id="GO:0006351">
    <property type="term" value="P:DNA-templated transcription"/>
    <property type="evidence" value="ECO:0007669"/>
    <property type="project" value="InterPro"/>
</dbReference>
<dbReference type="InterPro" id="IPR013087">
    <property type="entry name" value="Znf_C2H2_type"/>
</dbReference>
<dbReference type="PANTHER" id="PTHR40626">
    <property type="entry name" value="MIP31509P"/>
    <property type="match status" value="1"/>
</dbReference>
<dbReference type="SMART" id="SM00355">
    <property type="entry name" value="ZnF_C2H2"/>
    <property type="match status" value="2"/>
</dbReference>
<dbReference type="InterPro" id="IPR007219">
    <property type="entry name" value="XnlR_reg_dom"/>
</dbReference>
<protein>
    <recommendedName>
        <fullName evidence="9">C2H2-type domain-containing protein</fullName>
    </recommendedName>
</protein>
<dbReference type="GO" id="GO:0008270">
    <property type="term" value="F:zinc ion binding"/>
    <property type="evidence" value="ECO:0007669"/>
    <property type="project" value="UniProtKB-KW"/>
</dbReference>
<dbReference type="PROSITE" id="PS00028">
    <property type="entry name" value="ZINC_FINGER_C2H2_1"/>
    <property type="match status" value="1"/>
</dbReference>
<evidence type="ECO:0000313" key="10">
    <source>
        <dbReference type="EMBL" id="KAK2069541.1"/>
    </source>
</evidence>
<dbReference type="GO" id="GO:0000981">
    <property type="term" value="F:DNA-binding transcription factor activity, RNA polymerase II-specific"/>
    <property type="evidence" value="ECO:0007669"/>
    <property type="project" value="InterPro"/>
</dbReference>
<feature type="compositionally biased region" description="Polar residues" evidence="8">
    <location>
        <begin position="146"/>
        <end position="173"/>
    </location>
</feature>
<keyword evidence="4 7" id="KW-0863">Zinc-finger</keyword>
<evidence type="ECO:0000313" key="11">
    <source>
        <dbReference type="Proteomes" id="UP001217918"/>
    </source>
</evidence>
<gene>
    <name evidence="10" type="ORF">P8C59_004110</name>
</gene>
<evidence type="ECO:0000256" key="3">
    <source>
        <dbReference type="ARBA" id="ARBA00022737"/>
    </source>
</evidence>